<accession>X0YXS7</accession>
<dbReference type="AlphaFoldDB" id="X0YXS7"/>
<reference evidence="1" key="1">
    <citation type="journal article" date="2014" name="Front. Microbiol.">
        <title>High frequency of phylogenetically diverse reductive dehalogenase-homologous genes in deep subseafloor sedimentary metagenomes.</title>
        <authorList>
            <person name="Kawai M."/>
            <person name="Futagami T."/>
            <person name="Toyoda A."/>
            <person name="Takaki Y."/>
            <person name="Nishi S."/>
            <person name="Hori S."/>
            <person name="Arai W."/>
            <person name="Tsubouchi T."/>
            <person name="Morono Y."/>
            <person name="Uchiyama I."/>
            <person name="Ito T."/>
            <person name="Fujiyama A."/>
            <person name="Inagaki F."/>
            <person name="Takami H."/>
        </authorList>
    </citation>
    <scope>NUCLEOTIDE SEQUENCE</scope>
    <source>
        <strain evidence="1">Expedition CK06-06</strain>
    </source>
</reference>
<proteinExistence type="predicted"/>
<dbReference type="EMBL" id="BARS01051062">
    <property type="protein sequence ID" value="GAG53068.1"/>
    <property type="molecule type" value="Genomic_DNA"/>
</dbReference>
<name>X0YXS7_9ZZZZ</name>
<organism evidence="1">
    <name type="scientific">marine sediment metagenome</name>
    <dbReference type="NCBI Taxonomy" id="412755"/>
    <lineage>
        <taxon>unclassified sequences</taxon>
        <taxon>metagenomes</taxon>
        <taxon>ecological metagenomes</taxon>
    </lineage>
</organism>
<protein>
    <submittedName>
        <fullName evidence="1">Uncharacterized protein</fullName>
    </submittedName>
</protein>
<sequence>MNDDLQNQIDQLHARLTELKALAYLQASDISALLALVAKLQKKIDPNHDDCDAVTEIFLQLRKELTYKQLTMLEDKNPALAAEIQLILDNTCTIFPL</sequence>
<gene>
    <name evidence="1" type="ORF">S01H1_76114</name>
</gene>
<comment type="caution">
    <text evidence="1">The sequence shown here is derived from an EMBL/GenBank/DDBJ whole genome shotgun (WGS) entry which is preliminary data.</text>
</comment>
<evidence type="ECO:0000313" key="1">
    <source>
        <dbReference type="EMBL" id="GAG53068.1"/>
    </source>
</evidence>